<organism evidence="1 2">
    <name type="scientific">Cetraspora pellucida</name>
    <dbReference type="NCBI Taxonomy" id="1433469"/>
    <lineage>
        <taxon>Eukaryota</taxon>
        <taxon>Fungi</taxon>
        <taxon>Fungi incertae sedis</taxon>
        <taxon>Mucoromycota</taxon>
        <taxon>Glomeromycotina</taxon>
        <taxon>Glomeromycetes</taxon>
        <taxon>Diversisporales</taxon>
        <taxon>Gigasporaceae</taxon>
        <taxon>Cetraspora</taxon>
    </lineage>
</organism>
<reference evidence="1" key="1">
    <citation type="submission" date="2021-06" db="EMBL/GenBank/DDBJ databases">
        <authorList>
            <person name="Kallberg Y."/>
            <person name="Tangrot J."/>
            <person name="Rosling A."/>
        </authorList>
    </citation>
    <scope>NUCLEOTIDE SEQUENCE</scope>
    <source>
        <strain evidence="1">FL966</strain>
    </source>
</reference>
<evidence type="ECO:0000313" key="1">
    <source>
        <dbReference type="EMBL" id="CAG8746998.1"/>
    </source>
</evidence>
<feature type="non-terminal residue" evidence="1">
    <location>
        <position position="1"/>
    </location>
</feature>
<dbReference type="AlphaFoldDB" id="A0A9N9ISR5"/>
<sequence>MPIWNDYDEGEEDGHGHFGATNCLLWDTVLSMNIKGDLLETYSETCWVFIYDTMNSIIYVKPAIDK</sequence>
<accession>A0A9N9ISR5</accession>
<protein>
    <submittedName>
        <fullName evidence="1">22326_t:CDS:1</fullName>
    </submittedName>
</protein>
<gene>
    <name evidence="1" type="ORF">CPELLU_LOCUS14450</name>
</gene>
<comment type="caution">
    <text evidence="1">The sequence shown here is derived from an EMBL/GenBank/DDBJ whole genome shotgun (WGS) entry which is preliminary data.</text>
</comment>
<name>A0A9N9ISR5_9GLOM</name>
<proteinExistence type="predicted"/>
<dbReference type="Proteomes" id="UP000789759">
    <property type="component" value="Unassembled WGS sequence"/>
</dbReference>
<dbReference type="EMBL" id="CAJVQA010017114">
    <property type="protein sequence ID" value="CAG8746998.1"/>
    <property type="molecule type" value="Genomic_DNA"/>
</dbReference>
<evidence type="ECO:0000313" key="2">
    <source>
        <dbReference type="Proteomes" id="UP000789759"/>
    </source>
</evidence>
<keyword evidence="2" id="KW-1185">Reference proteome</keyword>